<name>A0A8S1LG37_PARPR</name>
<sequence length="220" mass="26535">MNFGSKDHIEISRINAIIQNKCEKNLDELLIQYPLFNNKIEIFQKYPNPIPNFYDDVRLKQEYQKKIHQIKTQEEQQRQSRIKQQKEYEKQLQNLQKSQQQTSNDSSKIKNDGYFFKYEQSLNRNDSQEIIKLINIHIIVIRWFKILNVKIKRKRLTTFNFSVQIKFKSFKLIKEITILTIQGTIWPTQELKCSYRSQKIQNWLDEKFSIAIKILIGSKC</sequence>
<dbReference type="Proteomes" id="UP000688137">
    <property type="component" value="Unassembled WGS sequence"/>
</dbReference>
<dbReference type="AlphaFoldDB" id="A0A8S1LG37"/>
<keyword evidence="3" id="KW-1185">Reference proteome</keyword>
<comment type="caution">
    <text evidence="2">The sequence shown here is derived from an EMBL/GenBank/DDBJ whole genome shotgun (WGS) entry which is preliminary data.</text>
</comment>
<proteinExistence type="predicted"/>
<organism evidence="2 3">
    <name type="scientific">Paramecium primaurelia</name>
    <dbReference type="NCBI Taxonomy" id="5886"/>
    <lineage>
        <taxon>Eukaryota</taxon>
        <taxon>Sar</taxon>
        <taxon>Alveolata</taxon>
        <taxon>Ciliophora</taxon>
        <taxon>Intramacronucleata</taxon>
        <taxon>Oligohymenophorea</taxon>
        <taxon>Peniculida</taxon>
        <taxon>Parameciidae</taxon>
        <taxon>Paramecium</taxon>
    </lineage>
</organism>
<keyword evidence="1" id="KW-0175">Coiled coil</keyword>
<feature type="coiled-coil region" evidence="1">
    <location>
        <begin position="60"/>
        <end position="105"/>
    </location>
</feature>
<accession>A0A8S1LG37</accession>
<evidence type="ECO:0000313" key="2">
    <source>
        <dbReference type="EMBL" id="CAD8066667.1"/>
    </source>
</evidence>
<evidence type="ECO:0000313" key="3">
    <source>
        <dbReference type="Proteomes" id="UP000688137"/>
    </source>
</evidence>
<dbReference type="EMBL" id="CAJJDM010000038">
    <property type="protein sequence ID" value="CAD8066667.1"/>
    <property type="molecule type" value="Genomic_DNA"/>
</dbReference>
<protein>
    <submittedName>
        <fullName evidence="2">Uncharacterized protein</fullName>
    </submittedName>
</protein>
<reference evidence="2" key="1">
    <citation type="submission" date="2021-01" db="EMBL/GenBank/DDBJ databases">
        <authorList>
            <consortium name="Genoscope - CEA"/>
            <person name="William W."/>
        </authorList>
    </citation>
    <scope>NUCLEOTIDE SEQUENCE</scope>
</reference>
<evidence type="ECO:0000256" key="1">
    <source>
        <dbReference type="SAM" id="Coils"/>
    </source>
</evidence>
<gene>
    <name evidence="2" type="ORF">PPRIM_AZ9-3.1.T0390236</name>
</gene>